<evidence type="ECO:0000259" key="2">
    <source>
        <dbReference type="Pfam" id="PF21939"/>
    </source>
</evidence>
<feature type="region of interest" description="Disordered" evidence="1">
    <location>
        <begin position="136"/>
        <end position="158"/>
    </location>
</feature>
<dbReference type="Pfam" id="PF21939">
    <property type="entry name" value="Gp10_C"/>
    <property type="match status" value="1"/>
</dbReference>
<evidence type="ECO:0000313" key="3">
    <source>
        <dbReference type="EMBL" id="DAF92099.1"/>
    </source>
</evidence>
<evidence type="ECO:0000256" key="1">
    <source>
        <dbReference type="SAM" id="MobiDB-lite"/>
    </source>
</evidence>
<accession>A0A8S5UCE2</accession>
<proteinExistence type="predicted"/>
<organism evidence="3">
    <name type="scientific">Siphoviridae sp. ctgN495</name>
    <dbReference type="NCBI Taxonomy" id="2825608"/>
    <lineage>
        <taxon>Viruses</taxon>
        <taxon>Duplodnaviria</taxon>
        <taxon>Heunggongvirae</taxon>
        <taxon>Uroviricota</taxon>
        <taxon>Caudoviricetes</taxon>
    </lineage>
</organism>
<dbReference type="SUPFAM" id="SSF88874">
    <property type="entry name" value="Receptor-binding domain of short tail fibre protein gp12"/>
    <property type="match status" value="1"/>
</dbReference>
<dbReference type="EMBL" id="BK016063">
    <property type="protein sequence ID" value="DAF92099.1"/>
    <property type="molecule type" value="Genomic_DNA"/>
</dbReference>
<name>A0A8S5UCE2_9CAUD</name>
<sequence>MPTEKHVINFVINKVPTKSIFEKMKTQGLINDDEIYLVEEDDSANYLQLSGGTMTGALTTKGIKLTSGTDYGTTLPSSPANNQLFFQTVGTNFVLDNVYPVGSIYMNVNSTNPRTLFGGTWEQIQGKFLLGRSSSYPAGSQGGEASHTLTTEEMPSHGHNPANQSGYYGFITNSSKAFEVGDMGVQSGTGRYYPYAPVAFDISRNSLTGTTGGGSSHNNMPPYLSIYIWKRTA</sequence>
<protein>
    <submittedName>
        <fullName evidence="3">Baseplate wedge protein</fullName>
    </submittedName>
</protein>
<feature type="domain" description="Baseplate structural protein Gp10 C-terminal" evidence="2">
    <location>
        <begin position="95"/>
        <end position="232"/>
    </location>
</feature>
<reference evidence="3" key="1">
    <citation type="journal article" date="2021" name="Proc. Natl. Acad. Sci. U.S.A.">
        <title>A Catalog of Tens of Thousands of Viruses from Human Metagenomes Reveals Hidden Associations with Chronic Diseases.</title>
        <authorList>
            <person name="Tisza M.J."/>
            <person name="Buck C.B."/>
        </authorList>
    </citation>
    <scope>NUCLEOTIDE SEQUENCE</scope>
    <source>
        <strain evidence="3">CtgN495</strain>
    </source>
</reference>
<dbReference type="InterPro" id="IPR053827">
    <property type="entry name" value="Gp10_C"/>
</dbReference>